<sequence>MKKIDEKNVEWIITGFRHADRLGRVFRYQGDIYRAIFPEAEQYVLQHFESGLIPKLIKNNLLIDTRITDLHMESSPLILRHETIPFVTRPATWSFTALKRAAQLYLDLNRFLLDYGLGTIDGHQENIQFIHNHKPVWIDLGSILPLTSINNGESSLKQFVICFLNVLMVQMEKPNLHNALRHILFKVGSIRNYELKEILGREYDFPYFSRSKCLDIFQNIINEITVDQQETKWAKYHKDADFLNLEFEQSPDTRSHLIHEIIKDLKPKKAIDIACNAGRFSLMMAHEGVQTYGFDIDETAIMRFENHVEQLSPRYHISIGVEGLFGTLTANRYDFRQAINPDIQGDMACAFALTHHLAVTRKLPFPTIVEKISSLTTHRLLVEFMPNGVGKRQPEGYTLHNFIQSFQGYFRNVTILYYPVPEAWSFRVLLLFENRLPEGDLSPLDIATSYFALDRLDSGFTYTKKYDKWGDMVLRIVCPGCEEQLRFDKAKNLICPDCATPLKGDIWKSN</sequence>
<evidence type="ECO:0000259" key="1">
    <source>
        <dbReference type="Pfam" id="PF03848"/>
    </source>
</evidence>
<proteinExistence type="predicted"/>
<dbReference type="EMBL" id="AP017378">
    <property type="protein sequence ID" value="BBD09311.1"/>
    <property type="molecule type" value="Genomic_DNA"/>
</dbReference>
<feature type="domain" description="Tellurite resistance methyltransferase TehB-like" evidence="1">
    <location>
        <begin position="237"/>
        <end position="310"/>
    </location>
</feature>
<dbReference type="Proteomes" id="UP000269883">
    <property type="component" value="Chromosome"/>
</dbReference>
<gene>
    <name evidence="2" type="ORF">DFE_2585</name>
</gene>
<dbReference type="AlphaFoldDB" id="A0A2Z6B1F9"/>
<dbReference type="InterPro" id="IPR029063">
    <property type="entry name" value="SAM-dependent_MTases_sf"/>
</dbReference>
<reference evidence="2 3" key="1">
    <citation type="journal article" date="2018" name="Sci. Adv.">
        <title>Multi-heme cytochromes provide a pathway for survival in energy-limited environments.</title>
        <authorList>
            <person name="Deng X."/>
            <person name="Dohmae N."/>
            <person name="Nealson K.H."/>
            <person name="Hashimoto K."/>
            <person name="Okamoto A."/>
        </authorList>
    </citation>
    <scope>NUCLEOTIDE SEQUENCE [LARGE SCALE GENOMIC DNA]</scope>
    <source>
        <strain evidence="2 3">IS5</strain>
    </source>
</reference>
<dbReference type="KEGG" id="dfl:DFE_2585"/>
<name>A0A2Z6B1F9_9BACT</name>
<dbReference type="SUPFAM" id="SSF53335">
    <property type="entry name" value="S-adenosyl-L-methionine-dependent methyltransferases"/>
    <property type="match status" value="1"/>
</dbReference>
<protein>
    <recommendedName>
        <fullName evidence="1">Tellurite resistance methyltransferase TehB-like domain-containing protein</fullName>
    </recommendedName>
</protein>
<dbReference type="RefSeq" id="WP_126380170.1">
    <property type="nucleotide sequence ID" value="NZ_AP017378.1"/>
</dbReference>
<dbReference type="Gene3D" id="3.40.50.150">
    <property type="entry name" value="Vaccinia Virus protein VP39"/>
    <property type="match status" value="1"/>
</dbReference>
<organism evidence="2 3">
    <name type="scientific">Desulfovibrio ferrophilus</name>
    <dbReference type="NCBI Taxonomy" id="241368"/>
    <lineage>
        <taxon>Bacteria</taxon>
        <taxon>Pseudomonadati</taxon>
        <taxon>Thermodesulfobacteriota</taxon>
        <taxon>Desulfovibrionia</taxon>
        <taxon>Desulfovibrionales</taxon>
        <taxon>Desulfovibrionaceae</taxon>
        <taxon>Desulfovibrio</taxon>
    </lineage>
</organism>
<keyword evidence="3" id="KW-1185">Reference proteome</keyword>
<dbReference type="Pfam" id="PF03848">
    <property type="entry name" value="TehB"/>
    <property type="match status" value="1"/>
</dbReference>
<accession>A0A2Z6B1F9</accession>
<evidence type="ECO:0000313" key="2">
    <source>
        <dbReference type="EMBL" id="BBD09311.1"/>
    </source>
</evidence>
<evidence type="ECO:0000313" key="3">
    <source>
        <dbReference type="Proteomes" id="UP000269883"/>
    </source>
</evidence>
<dbReference type="InterPro" id="IPR015985">
    <property type="entry name" value="TehB-like_dom"/>
</dbReference>
<dbReference type="OrthoDB" id="9765084at2"/>